<proteinExistence type="predicted"/>
<dbReference type="Pfam" id="PF07238">
    <property type="entry name" value="PilZ"/>
    <property type="match status" value="1"/>
</dbReference>
<feature type="domain" description="PilZ" evidence="2">
    <location>
        <begin position="46"/>
        <end position="153"/>
    </location>
</feature>
<accession>X0XWS1</accession>
<evidence type="ECO:0000313" key="3">
    <source>
        <dbReference type="EMBL" id="GAG39662.1"/>
    </source>
</evidence>
<evidence type="ECO:0000256" key="1">
    <source>
        <dbReference type="SAM" id="Phobius"/>
    </source>
</evidence>
<keyword evidence="1" id="KW-0472">Membrane</keyword>
<dbReference type="AlphaFoldDB" id="X0XWS1"/>
<dbReference type="InterPro" id="IPR009875">
    <property type="entry name" value="PilZ_domain"/>
</dbReference>
<gene>
    <name evidence="3" type="ORF">S01H1_69405</name>
</gene>
<name>X0XWS1_9ZZZZ</name>
<keyword evidence="1" id="KW-1133">Transmembrane helix</keyword>
<sequence length="162" mass="18686">MIILFIEVLIIIVLAMMFSTLLIDQRKNRAREMRVIKLKGYWDGGERRSTDRLNLSLEVKYSLNGKTDDVKTVDISAKGIRLLMDEKIEKGTAMRLDIKLPGQKRLVKASAAVVWTAESKEDEKFSAKRLFNTGIKFHSFQKNGEKQLFDFIYSLQPQKSQD</sequence>
<dbReference type="EMBL" id="BARS01046081">
    <property type="protein sequence ID" value="GAG39662.1"/>
    <property type="molecule type" value="Genomic_DNA"/>
</dbReference>
<organism evidence="3">
    <name type="scientific">marine sediment metagenome</name>
    <dbReference type="NCBI Taxonomy" id="412755"/>
    <lineage>
        <taxon>unclassified sequences</taxon>
        <taxon>metagenomes</taxon>
        <taxon>ecological metagenomes</taxon>
    </lineage>
</organism>
<feature type="transmembrane region" description="Helical" evidence="1">
    <location>
        <begin position="6"/>
        <end position="24"/>
    </location>
</feature>
<dbReference type="Gene3D" id="2.40.10.220">
    <property type="entry name" value="predicted glycosyltransferase like domains"/>
    <property type="match status" value="1"/>
</dbReference>
<reference evidence="3" key="1">
    <citation type="journal article" date="2014" name="Front. Microbiol.">
        <title>High frequency of phylogenetically diverse reductive dehalogenase-homologous genes in deep subseafloor sedimentary metagenomes.</title>
        <authorList>
            <person name="Kawai M."/>
            <person name="Futagami T."/>
            <person name="Toyoda A."/>
            <person name="Takaki Y."/>
            <person name="Nishi S."/>
            <person name="Hori S."/>
            <person name="Arai W."/>
            <person name="Tsubouchi T."/>
            <person name="Morono Y."/>
            <person name="Uchiyama I."/>
            <person name="Ito T."/>
            <person name="Fujiyama A."/>
            <person name="Inagaki F."/>
            <person name="Takami H."/>
        </authorList>
    </citation>
    <scope>NUCLEOTIDE SEQUENCE</scope>
    <source>
        <strain evidence="3">Expedition CK06-06</strain>
    </source>
</reference>
<protein>
    <recommendedName>
        <fullName evidence="2">PilZ domain-containing protein</fullName>
    </recommendedName>
</protein>
<keyword evidence="1" id="KW-0812">Transmembrane</keyword>
<dbReference type="GO" id="GO:0035438">
    <property type="term" value="F:cyclic-di-GMP binding"/>
    <property type="evidence" value="ECO:0007669"/>
    <property type="project" value="InterPro"/>
</dbReference>
<comment type="caution">
    <text evidence="3">The sequence shown here is derived from an EMBL/GenBank/DDBJ whole genome shotgun (WGS) entry which is preliminary data.</text>
</comment>
<evidence type="ECO:0000259" key="2">
    <source>
        <dbReference type="Pfam" id="PF07238"/>
    </source>
</evidence>
<dbReference type="SUPFAM" id="SSF141371">
    <property type="entry name" value="PilZ domain-like"/>
    <property type="match status" value="1"/>
</dbReference>